<dbReference type="HOGENOM" id="CLU_2791847_0_0_10"/>
<accession>C2G4V4</accession>
<evidence type="ECO:0000313" key="1">
    <source>
        <dbReference type="EMBL" id="EEI89705.1"/>
    </source>
</evidence>
<sequence>MPRGIICYVAVFYKIFNVLMVGGYRPDTGEPHQLRPADPKGFFGCIAVTVIEQGHQQADMGRIKSAFH</sequence>
<dbReference type="EMBL" id="ACHB01000100">
    <property type="protein sequence ID" value="EEI89705.1"/>
    <property type="molecule type" value="Genomic_DNA"/>
</dbReference>
<evidence type="ECO:0000313" key="2">
    <source>
        <dbReference type="Proteomes" id="UP000006241"/>
    </source>
</evidence>
<protein>
    <submittedName>
        <fullName evidence="1">Uncharacterized protein</fullName>
    </submittedName>
</protein>
<name>C2G4V4_SPHSI</name>
<reference evidence="1 2" key="1">
    <citation type="submission" date="2009-01" db="EMBL/GenBank/DDBJ databases">
        <authorList>
            <person name="Qin X."/>
            <person name="Bachman B."/>
            <person name="Battles P."/>
            <person name="Bell A."/>
            <person name="Bess C."/>
            <person name="Bickham C."/>
            <person name="Chaboub L."/>
            <person name="Chen D."/>
            <person name="Coyle M."/>
            <person name="Deiros D.R."/>
            <person name="Dinh H."/>
            <person name="Forbes L."/>
            <person name="Fowler G."/>
            <person name="Francisco L."/>
            <person name="Fu Q."/>
            <person name="Gubbala S."/>
            <person name="Hale W."/>
            <person name="Han Y."/>
            <person name="Hemphill L."/>
            <person name="Highlander S.K."/>
            <person name="Hirani K."/>
            <person name="Hogues M."/>
            <person name="Jackson L."/>
            <person name="Jakkamsetti A."/>
            <person name="Javaid M."/>
            <person name="Jiang H."/>
            <person name="Korchina V."/>
            <person name="Kovar C."/>
            <person name="Lara F."/>
            <person name="Lee S."/>
            <person name="Mata R."/>
            <person name="Mathew T."/>
            <person name="Moen C."/>
            <person name="Morales K."/>
            <person name="Munidasa M."/>
            <person name="Nazareth L."/>
            <person name="Ngo R."/>
            <person name="Nguyen L."/>
            <person name="Okwuonu G."/>
            <person name="Ongeri F."/>
            <person name="Patil S."/>
            <person name="Petrosino J."/>
            <person name="Pham C."/>
            <person name="Pham P."/>
            <person name="Pu L.-L."/>
            <person name="Puazo M."/>
            <person name="Raj R."/>
            <person name="Reid J."/>
            <person name="Rouhana J."/>
            <person name="Saada N."/>
            <person name="Shang Y."/>
            <person name="Simmons D."/>
            <person name="Thornton R."/>
            <person name="Warren J."/>
            <person name="Weissenberger G."/>
            <person name="Zhang J."/>
            <person name="Zhang L."/>
            <person name="Zhou C."/>
            <person name="Zhu D."/>
            <person name="Muzny D."/>
            <person name="Worley K."/>
            <person name="Gibbs R."/>
        </authorList>
    </citation>
    <scope>NUCLEOTIDE SEQUENCE [LARGE SCALE GENOMIC DNA]</scope>
    <source>
        <strain evidence="1 2">ATCC 33300</strain>
    </source>
</reference>
<dbReference type="Proteomes" id="UP000006241">
    <property type="component" value="Unassembled WGS sequence"/>
</dbReference>
<proteinExistence type="predicted"/>
<dbReference type="AlphaFoldDB" id="C2G4V4"/>
<comment type="caution">
    <text evidence="1">The sequence shown here is derived from an EMBL/GenBank/DDBJ whole genome shotgun (WGS) entry which is preliminary data.</text>
</comment>
<organism evidence="1 2">
    <name type="scientific">Sphingobacterium spiritivorum ATCC 33300</name>
    <dbReference type="NCBI Taxonomy" id="525372"/>
    <lineage>
        <taxon>Bacteria</taxon>
        <taxon>Pseudomonadati</taxon>
        <taxon>Bacteroidota</taxon>
        <taxon>Sphingobacteriia</taxon>
        <taxon>Sphingobacteriales</taxon>
        <taxon>Sphingobacteriaceae</taxon>
        <taxon>Sphingobacterium</taxon>
    </lineage>
</organism>
<gene>
    <name evidence="1" type="ORF">HMPREF0765_4610</name>
</gene>